<proteinExistence type="predicted"/>
<dbReference type="Proteomes" id="UP000002051">
    <property type="component" value="Chromosome 4"/>
</dbReference>
<name>G7JHM3_MEDTR</name>
<protein>
    <submittedName>
        <fullName evidence="1 2">Uncharacterized protein</fullName>
    </submittedName>
</protein>
<organism evidence="1 3">
    <name type="scientific">Medicago truncatula</name>
    <name type="common">Barrel medic</name>
    <name type="synonym">Medicago tribuloides</name>
    <dbReference type="NCBI Taxonomy" id="3880"/>
    <lineage>
        <taxon>Eukaryota</taxon>
        <taxon>Viridiplantae</taxon>
        <taxon>Streptophyta</taxon>
        <taxon>Embryophyta</taxon>
        <taxon>Tracheophyta</taxon>
        <taxon>Spermatophyta</taxon>
        <taxon>Magnoliopsida</taxon>
        <taxon>eudicotyledons</taxon>
        <taxon>Gunneridae</taxon>
        <taxon>Pentapetalae</taxon>
        <taxon>rosids</taxon>
        <taxon>fabids</taxon>
        <taxon>Fabales</taxon>
        <taxon>Fabaceae</taxon>
        <taxon>Papilionoideae</taxon>
        <taxon>50 kb inversion clade</taxon>
        <taxon>NPAAA clade</taxon>
        <taxon>Hologalegina</taxon>
        <taxon>IRL clade</taxon>
        <taxon>Trifolieae</taxon>
        <taxon>Medicago</taxon>
    </lineage>
</organism>
<reference evidence="1 3" key="2">
    <citation type="journal article" date="2014" name="BMC Genomics">
        <title>An improved genome release (version Mt4.0) for the model legume Medicago truncatula.</title>
        <authorList>
            <person name="Tang H."/>
            <person name="Krishnakumar V."/>
            <person name="Bidwell S."/>
            <person name="Rosen B."/>
            <person name="Chan A."/>
            <person name="Zhou S."/>
            <person name="Gentzbittel L."/>
            <person name="Childs K.L."/>
            <person name="Yandell M."/>
            <person name="Gundlach H."/>
            <person name="Mayer K.F."/>
            <person name="Schwartz D.C."/>
            <person name="Town C.D."/>
        </authorList>
    </citation>
    <scope>GENOME REANNOTATION</scope>
    <source>
        <strain evidence="2 3">cv. Jemalong A17</strain>
    </source>
</reference>
<dbReference type="EMBL" id="CM001220">
    <property type="protein sequence ID" value="AES90844.2"/>
    <property type="molecule type" value="Genomic_DNA"/>
</dbReference>
<sequence length="174" mass="19985">MLLPRVSLFQSLPELIFDICFKESVDTGGCIAVLLWQLWATRNDVVWNSSRDTPLEIGRLALSNWQQWKFTQEIRWEKPANGWLKCNVDVAFNSSIGISTTCCCFRNAEGVFFAGHLTKIYARVSVLEGEAMTCRKQFKLLLPKVGIRSYLRRILVLLWIGFQPRVVVLQSLML</sequence>
<gene>
    <name evidence="1" type="ordered locus">MTR_4g098780</name>
</gene>
<dbReference type="HOGENOM" id="CLU_1542355_0_0_1"/>
<evidence type="ECO:0000313" key="3">
    <source>
        <dbReference type="Proteomes" id="UP000002051"/>
    </source>
</evidence>
<accession>A0A0C3X3M2</accession>
<dbReference type="AlphaFoldDB" id="G7JHM3"/>
<dbReference type="PaxDb" id="3880-AES90844"/>
<keyword evidence="3" id="KW-1185">Reference proteome</keyword>
<dbReference type="eggNOG" id="KOG1075">
    <property type="taxonomic scope" value="Eukaryota"/>
</dbReference>
<evidence type="ECO:0000313" key="1">
    <source>
        <dbReference type="EMBL" id="AES90844.2"/>
    </source>
</evidence>
<reference evidence="2" key="3">
    <citation type="submission" date="2015-04" db="UniProtKB">
        <authorList>
            <consortium name="EnsemblPlants"/>
        </authorList>
    </citation>
    <scope>IDENTIFICATION</scope>
    <source>
        <strain evidence="2">cv. Jemalong A17</strain>
    </source>
</reference>
<accession>G7JHM3</accession>
<evidence type="ECO:0000313" key="2">
    <source>
        <dbReference type="EnsemblPlants" id="AES90844"/>
    </source>
</evidence>
<dbReference type="PANTHER" id="PTHR47074">
    <property type="entry name" value="BNAC02G40300D PROTEIN"/>
    <property type="match status" value="1"/>
</dbReference>
<dbReference type="InterPro" id="IPR052929">
    <property type="entry name" value="RNase_H-like_EbsB-rel"/>
</dbReference>
<dbReference type="EnsemblPlants" id="AES90844">
    <property type="protein sequence ID" value="AES90844"/>
    <property type="gene ID" value="MTR_4g098780"/>
</dbReference>
<reference evidence="1 3" key="1">
    <citation type="journal article" date="2011" name="Nature">
        <title>The Medicago genome provides insight into the evolution of rhizobial symbioses.</title>
        <authorList>
            <person name="Young N.D."/>
            <person name="Debelle F."/>
            <person name="Oldroyd G.E."/>
            <person name="Geurts R."/>
            <person name="Cannon S.B."/>
            <person name="Udvardi M.K."/>
            <person name="Benedito V.A."/>
            <person name="Mayer K.F."/>
            <person name="Gouzy J."/>
            <person name="Schoof H."/>
            <person name="Van de Peer Y."/>
            <person name="Proost S."/>
            <person name="Cook D.R."/>
            <person name="Meyers B.C."/>
            <person name="Spannagl M."/>
            <person name="Cheung F."/>
            <person name="De Mita S."/>
            <person name="Krishnakumar V."/>
            <person name="Gundlach H."/>
            <person name="Zhou S."/>
            <person name="Mudge J."/>
            <person name="Bharti A.K."/>
            <person name="Murray J.D."/>
            <person name="Naoumkina M.A."/>
            <person name="Rosen B."/>
            <person name="Silverstein K.A."/>
            <person name="Tang H."/>
            <person name="Rombauts S."/>
            <person name="Zhao P.X."/>
            <person name="Zhou P."/>
            <person name="Barbe V."/>
            <person name="Bardou P."/>
            <person name="Bechner M."/>
            <person name="Bellec A."/>
            <person name="Berger A."/>
            <person name="Berges H."/>
            <person name="Bidwell S."/>
            <person name="Bisseling T."/>
            <person name="Choisne N."/>
            <person name="Couloux A."/>
            <person name="Denny R."/>
            <person name="Deshpande S."/>
            <person name="Dai X."/>
            <person name="Doyle J.J."/>
            <person name="Dudez A.M."/>
            <person name="Farmer A.D."/>
            <person name="Fouteau S."/>
            <person name="Franken C."/>
            <person name="Gibelin C."/>
            <person name="Gish J."/>
            <person name="Goldstein S."/>
            <person name="Gonzalez A.J."/>
            <person name="Green P.J."/>
            <person name="Hallab A."/>
            <person name="Hartog M."/>
            <person name="Hua A."/>
            <person name="Humphray S.J."/>
            <person name="Jeong D.H."/>
            <person name="Jing Y."/>
            <person name="Jocker A."/>
            <person name="Kenton S.M."/>
            <person name="Kim D.J."/>
            <person name="Klee K."/>
            <person name="Lai H."/>
            <person name="Lang C."/>
            <person name="Lin S."/>
            <person name="Macmil S.L."/>
            <person name="Magdelenat G."/>
            <person name="Matthews L."/>
            <person name="McCorrison J."/>
            <person name="Monaghan E.L."/>
            <person name="Mun J.H."/>
            <person name="Najar F.Z."/>
            <person name="Nicholson C."/>
            <person name="Noirot C."/>
            <person name="O'Bleness M."/>
            <person name="Paule C.R."/>
            <person name="Poulain J."/>
            <person name="Prion F."/>
            <person name="Qin B."/>
            <person name="Qu C."/>
            <person name="Retzel E.F."/>
            <person name="Riddle C."/>
            <person name="Sallet E."/>
            <person name="Samain S."/>
            <person name="Samson N."/>
            <person name="Sanders I."/>
            <person name="Saurat O."/>
            <person name="Scarpelli C."/>
            <person name="Schiex T."/>
            <person name="Segurens B."/>
            <person name="Severin A.J."/>
            <person name="Sherrier D.J."/>
            <person name="Shi R."/>
            <person name="Sims S."/>
            <person name="Singer S.R."/>
            <person name="Sinharoy S."/>
            <person name="Sterck L."/>
            <person name="Viollet A."/>
            <person name="Wang B.B."/>
            <person name="Wang K."/>
            <person name="Wang M."/>
            <person name="Wang X."/>
            <person name="Warfsmann J."/>
            <person name="Weissenbach J."/>
            <person name="White D.D."/>
            <person name="White J.D."/>
            <person name="Wiley G.B."/>
            <person name="Wincker P."/>
            <person name="Xing Y."/>
            <person name="Yang L."/>
            <person name="Yao Z."/>
            <person name="Ying F."/>
            <person name="Zhai J."/>
            <person name="Zhou L."/>
            <person name="Zuber A."/>
            <person name="Denarie J."/>
            <person name="Dixon R.A."/>
            <person name="May G.D."/>
            <person name="Schwartz D.C."/>
            <person name="Rogers J."/>
            <person name="Quetier F."/>
            <person name="Town C.D."/>
            <person name="Roe B.A."/>
        </authorList>
    </citation>
    <scope>NUCLEOTIDE SEQUENCE [LARGE SCALE GENOMIC DNA]</scope>
    <source>
        <strain evidence="1">A17</strain>
        <strain evidence="2 3">cv. Jemalong A17</strain>
    </source>
</reference>
<dbReference type="PANTHER" id="PTHR47074:SF11">
    <property type="entry name" value="REVERSE TRANSCRIPTASE-LIKE PROTEIN"/>
    <property type="match status" value="1"/>
</dbReference>